<keyword evidence="3" id="KW-1185">Reference proteome</keyword>
<proteinExistence type="predicted"/>
<dbReference type="EMBL" id="OU963870">
    <property type="protein sequence ID" value="CAH0395224.1"/>
    <property type="molecule type" value="Genomic_DNA"/>
</dbReference>
<evidence type="ECO:0000313" key="2">
    <source>
        <dbReference type="EMBL" id="CAH0395224.1"/>
    </source>
</evidence>
<reference evidence="2" key="1">
    <citation type="submission" date="2021-12" db="EMBL/GenBank/DDBJ databases">
        <authorList>
            <person name="King R."/>
        </authorList>
    </citation>
    <scope>NUCLEOTIDE SEQUENCE</scope>
</reference>
<feature type="compositionally biased region" description="Polar residues" evidence="1">
    <location>
        <begin position="12"/>
        <end position="21"/>
    </location>
</feature>
<sequence length="288" mass="31012">VSKDVPVHAKEASTSLLNAASTPKVEVTKGDTSTQSSSQSSVQPKQLKNVNSVSKDVPVHAKEASTSLLNAASKPKVECLQGCSCSCQGSINLSFKCSFQAKSRSEEGDTSIQPSSQSSVKPKKLKNLNRCCLQGCSCSCQGSINLSFKCSFQAKSRSEEGDTSIQPSSQSSVKPKKLKNLNSVSKDVRVHAKEASTSLLNAASKPKVEVKKVDTSIQPSSQSSVKPKKLKNLNRCVFFLSSTLRYEILLELLELIHKNIRPPLSIALLPLGKFSKSALCMEFSGTYH</sequence>
<feature type="compositionally biased region" description="Low complexity" evidence="1">
    <location>
        <begin position="32"/>
        <end position="41"/>
    </location>
</feature>
<organism evidence="2 3">
    <name type="scientific">Bemisia tabaci</name>
    <name type="common">Sweetpotato whitefly</name>
    <name type="synonym">Aleurodes tabaci</name>
    <dbReference type="NCBI Taxonomy" id="7038"/>
    <lineage>
        <taxon>Eukaryota</taxon>
        <taxon>Metazoa</taxon>
        <taxon>Ecdysozoa</taxon>
        <taxon>Arthropoda</taxon>
        <taxon>Hexapoda</taxon>
        <taxon>Insecta</taxon>
        <taxon>Pterygota</taxon>
        <taxon>Neoptera</taxon>
        <taxon>Paraneoptera</taxon>
        <taxon>Hemiptera</taxon>
        <taxon>Sternorrhyncha</taxon>
        <taxon>Aleyrodoidea</taxon>
        <taxon>Aleyrodidae</taxon>
        <taxon>Aleyrodinae</taxon>
        <taxon>Bemisia</taxon>
    </lineage>
</organism>
<evidence type="ECO:0000256" key="1">
    <source>
        <dbReference type="SAM" id="MobiDB-lite"/>
    </source>
</evidence>
<gene>
    <name evidence="2" type="ORF">BEMITA_LOCUS13436</name>
</gene>
<feature type="compositionally biased region" description="Basic and acidic residues" evidence="1">
    <location>
        <begin position="1"/>
        <end position="11"/>
    </location>
</feature>
<dbReference type="AlphaFoldDB" id="A0A9P0AMV9"/>
<protein>
    <submittedName>
        <fullName evidence="2">Uncharacterized protein</fullName>
    </submittedName>
</protein>
<dbReference type="Proteomes" id="UP001152759">
    <property type="component" value="Chromosome 9"/>
</dbReference>
<evidence type="ECO:0000313" key="3">
    <source>
        <dbReference type="Proteomes" id="UP001152759"/>
    </source>
</evidence>
<accession>A0A9P0AMV9</accession>
<feature type="compositionally biased region" description="Polar residues" evidence="1">
    <location>
        <begin position="42"/>
        <end position="54"/>
    </location>
</feature>
<name>A0A9P0AMV9_BEMTA</name>
<feature type="non-terminal residue" evidence="2">
    <location>
        <position position="1"/>
    </location>
</feature>
<feature type="region of interest" description="Disordered" evidence="1">
    <location>
        <begin position="1"/>
        <end position="56"/>
    </location>
</feature>